<dbReference type="InterPro" id="IPR038286">
    <property type="entry name" value="IPK_sf"/>
</dbReference>
<dbReference type="InterPro" id="IPR005522">
    <property type="entry name" value="IPK"/>
</dbReference>
<evidence type="ECO:0000256" key="6">
    <source>
        <dbReference type="ARBA" id="ARBA00051963"/>
    </source>
</evidence>
<feature type="region of interest" description="Disordered" evidence="8">
    <location>
        <begin position="1"/>
        <end position="30"/>
    </location>
</feature>
<reference evidence="9" key="1">
    <citation type="submission" date="2023-08" db="EMBL/GenBank/DDBJ databases">
        <title>Pelteobagrus vachellii genome.</title>
        <authorList>
            <person name="Liu H."/>
        </authorList>
    </citation>
    <scope>NUCLEOTIDE SEQUENCE</scope>
    <source>
        <strain evidence="9">PRFRI_2022a</strain>
        <tissue evidence="9">Muscle</tissue>
    </source>
</reference>
<comment type="catalytic activity">
    <reaction evidence="6">
        <text>1D-myo-inositol 1,4,5-trisphosphate + ATP = 1D-myo-inositol 1,3,4,5-tetrakisphosphate + ADP + H(+)</text>
        <dbReference type="Rhea" id="RHEA:11020"/>
        <dbReference type="ChEBI" id="CHEBI:15378"/>
        <dbReference type="ChEBI" id="CHEBI:30616"/>
        <dbReference type="ChEBI" id="CHEBI:57895"/>
        <dbReference type="ChEBI" id="CHEBI:203600"/>
        <dbReference type="ChEBI" id="CHEBI:456216"/>
        <dbReference type="EC" id="2.7.1.127"/>
    </reaction>
    <physiologicalReaction direction="left-to-right" evidence="6">
        <dbReference type="Rhea" id="RHEA:11021"/>
    </physiologicalReaction>
</comment>
<dbReference type="GO" id="GO:0005737">
    <property type="term" value="C:cytoplasm"/>
    <property type="evidence" value="ECO:0007669"/>
    <property type="project" value="TreeGrafter"/>
</dbReference>
<dbReference type="GO" id="GO:0005524">
    <property type="term" value="F:ATP binding"/>
    <property type="evidence" value="ECO:0007669"/>
    <property type="project" value="UniProtKB-KW"/>
</dbReference>
<evidence type="ECO:0000256" key="8">
    <source>
        <dbReference type="SAM" id="MobiDB-lite"/>
    </source>
</evidence>
<evidence type="ECO:0000256" key="7">
    <source>
        <dbReference type="RuleBase" id="RU363090"/>
    </source>
</evidence>
<dbReference type="FunFam" id="3.30.470.160:FF:000001">
    <property type="entry name" value="Kinase"/>
    <property type="match status" value="1"/>
</dbReference>
<dbReference type="GO" id="GO:0046854">
    <property type="term" value="P:phosphatidylinositol phosphate biosynthetic process"/>
    <property type="evidence" value="ECO:0007669"/>
    <property type="project" value="TreeGrafter"/>
</dbReference>
<dbReference type="Gene3D" id="3.30.470.160">
    <property type="entry name" value="Inositol polyphosphate kinase"/>
    <property type="match status" value="1"/>
</dbReference>
<dbReference type="EC" id="2.7.-.-" evidence="7"/>
<dbReference type="PANTHER" id="PTHR12400:SF77">
    <property type="entry name" value="KINASE"/>
    <property type="match status" value="1"/>
</dbReference>
<dbReference type="EMBL" id="JAVHJS010000013">
    <property type="protein sequence ID" value="KAK2838660.1"/>
    <property type="molecule type" value="Genomic_DNA"/>
</dbReference>
<dbReference type="PANTHER" id="PTHR12400">
    <property type="entry name" value="INOSITOL POLYPHOSPHATE KINASE"/>
    <property type="match status" value="1"/>
</dbReference>
<dbReference type="GO" id="GO:0005634">
    <property type="term" value="C:nucleus"/>
    <property type="evidence" value="ECO:0007669"/>
    <property type="project" value="TreeGrafter"/>
</dbReference>
<keyword evidence="4 7" id="KW-0418">Kinase</keyword>
<keyword evidence="5" id="KW-0067">ATP-binding</keyword>
<comment type="caution">
    <text evidence="9">The sequence shown here is derived from an EMBL/GenBank/DDBJ whole genome shotgun (WGS) entry which is preliminary data.</text>
</comment>
<dbReference type="AlphaFoldDB" id="A0AA88MI27"/>
<organism evidence="9 10">
    <name type="scientific">Tachysurus vachellii</name>
    <name type="common">Darkbarbel catfish</name>
    <name type="synonym">Pelteobagrus vachellii</name>
    <dbReference type="NCBI Taxonomy" id="175792"/>
    <lineage>
        <taxon>Eukaryota</taxon>
        <taxon>Metazoa</taxon>
        <taxon>Chordata</taxon>
        <taxon>Craniata</taxon>
        <taxon>Vertebrata</taxon>
        <taxon>Euteleostomi</taxon>
        <taxon>Actinopterygii</taxon>
        <taxon>Neopterygii</taxon>
        <taxon>Teleostei</taxon>
        <taxon>Ostariophysi</taxon>
        <taxon>Siluriformes</taxon>
        <taxon>Bagridae</taxon>
        <taxon>Tachysurus</taxon>
    </lineage>
</organism>
<dbReference type="GO" id="GO:0000828">
    <property type="term" value="F:inositol hexakisphosphate kinase activity"/>
    <property type="evidence" value="ECO:0007669"/>
    <property type="project" value="TreeGrafter"/>
</dbReference>
<keyword evidence="10" id="KW-1185">Reference proteome</keyword>
<accession>A0AA88MI27</accession>
<dbReference type="Proteomes" id="UP001187315">
    <property type="component" value="Unassembled WGS sequence"/>
</dbReference>
<dbReference type="GO" id="GO:0008440">
    <property type="term" value="F:inositol-1,4,5-trisphosphate 3-kinase activity"/>
    <property type="evidence" value="ECO:0007669"/>
    <property type="project" value="UniProtKB-EC"/>
</dbReference>
<keyword evidence="3" id="KW-0547">Nucleotide-binding</keyword>
<evidence type="ECO:0000313" key="10">
    <source>
        <dbReference type="Proteomes" id="UP001187315"/>
    </source>
</evidence>
<feature type="region of interest" description="Disordered" evidence="8">
    <location>
        <begin position="58"/>
        <end position="125"/>
    </location>
</feature>
<protein>
    <recommendedName>
        <fullName evidence="7">Kinase</fullName>
        <ecNumber evidence="7">2.7.-.-</ecNumber>
    </recommendedName>
</protein>
<evidence type="ECO:0000256" key="3">
    <source>
        <dbReference type="ARBA" id="ARBA00022741"/>
    </source>
</evidence>
<evidence type="ECO:0000313" key="9">
    <source>
        <dbReference type="EMBL" id="KAK2838660.1"/>
    </source>
</evidence>
<dbReference type="SUPFAM" id="SSF56104">
    <property type="entry name" value="SAICAR synthase-like"/>
    <property type="match status" value="1"/>
</dbReference>
<gene>
    <name evidence="9" type="ORF">Q7C36_013474</name>
</gene>
<evidence type="ECO:0000256" key="1">
    <source>
        <dbReference type="ARBA" id="ARBA00007374"/>
    </source>
</evidence>
<dbReference type="GO" id="GO:0032958">
    <property type="term" value="P:inositol phosphate biosynthetic process"/>
    <property type="evidence" value="ECO:0007669"/>
    <property type="project" value="InterPro"/>
</dbReference>
<name>A0AA88MI27_TACVA</name>
<sequence length="606" mass="69937">MEELEFTSRKMSTSTEMLDEDESGISSKAKTLESMKNQLKAEEEKIDEFANNDMKKALLGSRRSKPKLASAQAVLSSRLEPETIQKEPFMTATESPEAWEPDSVLSCSESNNGEKEKDRKHKNTKRIADELSRKNIWRAGQRERWRGKRRERLEGIEYIEEEDDTTEKEMNQGIRVKHIQSQWRYKEAQDEEAEKDVTGLRAAAQGNIDADTEMRGTVPHRIFSKVLANSFNSSSSSSSSSFNYSSAESDEVFSEGEEMVRRKDVRRCRSWRTFLTMMQWSKRRQSSWVQLAGHQGNIQLGEGGEVLKRFNKVEDTCLQALMSDPLHQFVPRYYGHISRNGDDYIRLEDLLSGLKQPVIMDCKMGIRTYQEEEIVKARTKANIRTDMYQKMVKVDPTAPTEEEHAQRGVSKLRYMQWRDSTSSTTTLGFRIEGIMTENGIVHRDFNKTHSKEQVTETLLLFTNRRIHILEAYLSRLDALKKTLQQSAFFRCHEIIGGSLLFVHDRLTNKANIWMIDFGKTTPLPSNVHLKHDVPWIEGNREDGYLFGLASLISLLHVAIREVREKKLESHHLQTEHIVSEDNQHQPEINEASTDFLKEITATNHVD</sequence>
<evidence type="ECO:0000256" key="5">
    <source>
        <dbReference type="ARBA" id="ARBA00022840"/>
    </source>
</evidence>
<evidence type="ECO:0000256" key="2">
    <source>
        <dbReference type="ARBA" id="ARBA00022679"/>
    </source>
</evidence>
<evidence type="ECO:0000256" key="4">
    <source>
        <dbReference type="ARBA" id="ARBA00022777"/>
    </source>
</evidence>
<keyword evidence="2 7" id="KW-0808">Transferase</keyword>
<proteinExistence type="inferred from homology"/>
<comment type="similarity">
    <text evidence="1 7">Belongs to the inositol phosphokinase (IPK) family.</text>
</comment>
<dbReference type="Pfam" id="PF03770">
    <property type="entry name" value="IPK"/>
    <property type="match status" value="1"/>
</dbReference>